<dbReference type="GO" id="GO:0016491">
    <property type="term" value="F:oxidoreductase activity"/>
    <property type="evidence" value="ECO:0007669"/>
    <property type="project" value="UniProtKB-KW"/>
</dbReference>
<dbReference type="AlphaFoldDB" id="A0A9P8W7N7"/>
<keyword evidence="2" id="KW-0560">Oxidoreductase</keyword>
<dbReference type="Proteomes" id="UP000777438">
    <property type="component" value="Unassembled WGS sequence"/>
</dbReference>
<comment type="similarity">
    <text evidence="3">Belongs to the FMN-dependent alpha-hydroxy acid dehydrogenase family.</text>
</comment>
<feature type="binding site" evidence="5">
    <location>
        <position position="270"/>
    </location>
    <ligand>
        <name>FMN</name>
        <dbReference type="ChEBI" id="CHEBI:58210"/>
    </ligand>
</feature>
<feature type="binding site" evidence="5">
    <location>
        <position position="272"/>
    </location>
    <ligand>
        <name>glyoxylate</name>
        <dbReference type="ChEBI" id="CHEBI:36655"/>
    </ligand>
</feature>
<keyword evidence="9" id="KW-1185">Reference proteome</keyword>
<dbReference type="InterPro" id="IPR037396">
    <property type="entry name" value="FMN_HAD"/>
</dbReference>
<feature type="binding site" evidence="5">
    <location>
        <position position="176"/>
    </location>
    <ligand>
        <name>glyoxylate</name>
        <dbReference type="ChEBI" id="CHEBI:36655"/>
    </ligand>
</feature>
<evidence type="ECO:0000256" key="1">
    <source>
        <dbReference type="ARBA" id="ARBA00001917"/>
    </source>
</evidence>
<dbReference type="PANTHER" id="PTHR10578:SF140">
    <property type="entry name" value="FMN HYDROXY ACID DEHYDROGENASE DOMAIN-CONTAINING PROTEIN"/>
    <property type="match status" value="1"/>
</dbReference>
<protein>
    <recommendedName>
        <fullName evidence="7">FMN hydroxy acid dehydrogenase domain-containing protein</fullName>
    </recommendedName>
</protein>
<evidence type="ECO:0000259" key="7">
    <source>
        <dbReference type="PROSITE" id="PS51349"/>
    </source>
</evidence>
<dbReference type="PROSITE" id="PS00557">
    <property type="entry name" value="FMN_HYDROXY_ACID_DH_1"/>
    <property type="match status" value="1"/>
</dbReference>
<dbReference type="Pfam" id="PF01070">
    <property type="entry name" value="FMN_dh"/>
    <property type="match status" value="2"/>
</dbReference>
<evidence type="ECO:0000256" key="5">
    <source>
        <dbReference type="PIRSR" id="PIRSR000138-2"/>
    </source>
</evidence>
<feature type="active site" description="Proton acceptor" evidence="4">
    <location>
        <position position="272"/>
    </location>
</feature>
<feature type="chain" id="PRO_5040501830" description="FMN hydroxy acid dehydrogenase domain-containing protein" evidence="6">
    <location>
        <begin position="17"/>
        <end position="383"/>
    </location>
</feature>
<reference evidence="8 9" key="1">
    <citation type="journal article" date="2021" name="Nat. Commun.">
        <title>Genetic determinants of endophytism in the Arabidopsis root mycobiome.</title>
        <authorList>
            <person name="Mesny F."/>
            <person name="Miyauchi S."/>
            <person name="Thiergart T."/>
            <person name="Pickel B."/>
            <person name="Atanasova L."/>
            <person name="Karlsson M."/>
            <person name="Huettel B."/>
            <person name="Barry K.W."/>
            <person name="Haridas S."/>
            <person name="Chen C."/>
            <person name="Bauer D."/>
            <person name="Andreopoulos W."/>
            <person name="Pangilinan J."/>
            <person name="LaButti K."/>
            <person name="Riley R."/>
            <person name="Lipzen A."/>
            <person name="Clum A."/>
            <person name="Drula E."/>
            <person name="Henrissat B."/>
            <person name="Kohler A."/>
            <person name="Grigoriev I.V."/>
            <person name="Martin F.M."/>
            <person name="Hacquard S."/>
        </authorList>
    </citation>
    <scope>NUCLEOTIDE SEQUENCE [LARGE SCALE GENOMIC DNA]</scope>
    <source>
        <strain evidence="8 9">MPI-CAGE-CH-0241</strain>
    </source>
</reference>
<comment type="cofactor">
    <cofactor evidence="1">
        <name>FMN</name>
        <dbReference type="ChEBI" id="CHEBI:58210"/>
    </cofactor>
</comment>
<feature type="binding site" evidence="5">
    <location>
        <begin position="329"/>
        <end position="330"/>
    </location>
    <ligand>
        <name>FMN</name>
        <dbReference type="ChEBI" id="CHEBI:58210"/>
    </ligand>
</feature>
<feature type="binding site" evidence="5">
    <location>
        <begin position="122"/>
        <end position="124"/>
    </location>
    <ligand>
        <name>FMN</name>
        <dbReference type="ChEBI" id="CHEBI:58210"/>
    </ligand>
</feature>
<keyword evidence="6" id="KW-0732">Signal</keyword>
<keyword evidence="5" id="KW-0285">Flavoprotein</keyword>
<feature type="binding site" evidence="5">
    <location>
        <position position="151"/>
    </location>
    <ligand>
        <name>FMN</name>
        <dbReference type="ChEBI" id="CHEBI:58210"/>
    </ligand>
</feature>
<feature type="signal peptide" evidence="6">
    <location>
        <begin position="1"/>
        <end position="16"/>
    </location>
</feature>
<evidence type="ECO:0000256" key="4">
    <source>
        <dbReference type="PIRSR" id="PIRSR000138-1"/>
    </source>
</evidence>
<feature type="domain" description="FMN hydroxy acid dehydrogenase" evidence="7">
    <location>
        <begin position="41"/>
        <end position="379"/>
    </location>
</feature>
<accession>A0A9P8W7N7</accession>
<dbReference type="InterPro" id="IPR012133">
    <property type="entry name" value="Alpha-hydoxy_acid_DH_FMN"/>
</dbReference>
<dbReference type="Gene3D" id="3.20.20.70">
    <property type="entry name" value="Aldolase class I"/>
    <property type="match status" value="2"/>
</dbReference>
<dbReference type="PROSITE" id="PS51349">
    <property type="entry name" value="FMN_HYDROXY_ACID_DH_2"/>
    <property type="match status" value="1"/>
</dbReference>
<dbReference type="InterPro" id="IPR008259">
    <property type="entry name" value="FMN_hydac_DH_AS"/>
</dbReference>
<comment type="caution">
    <text evidence="8">The sequence shown here is derived from an EMBL/GenBank/DDBJ whole genome shotgun (WGS) entry which is preliminary data.</text>
</comment>
<feature type="binding site" evidence="5">
    <location>
        <begin position="306"/>
        <end position="310"/>
    </location>
    <ligand>
        <name>FMN</name>
        <dbReference type="ChEBI" id="CHEBI:58210"/>
    </ligand>
</feature>
<evidence type="ECO:0000256" key="2">
    <source>
        <dbReference type="ARBA" id="ARBA00023002"/>
    </source>
</evidence>
<evidence type="ECO:0000313" key="9">
    <source>
        <dbReference type="Proteomes" id="UP000777438"/>
    </source>
</evidence>
<organism evidence="8 9">
    <name type="scientific">Thelonectria olida</name>
    <dbReference type="NCBI Taxonomy" id="1576542"/>
    <lineage>
        <taxon>Eukaryota</taxon>
        <taxon>Fungi</taxon>
        <taxon>Dikarya</taxon>
        <taxon>Ascomycota</taxon>
        <taxon>Pezizomycotina</taxon>
        <taxon>Sordariomycetes</taxon>
        <taxon>Hypocreomycetidae</taxon>
        <taxon>Hypocreales</taxon>
        <taxon>Nectriaceae</taxon>
        <taxon>Thelonectria</taxon>
    </lineage>
</organism>
<sequence>MRSFLITSTLAVGALAARPFINEPDTGLEEVLGETPEGSLPELDDMVGLPDFDWAARNYLPLQNYTYYRNGAAGETSYRNNLEVFSRYTFNPSVMNDITNIEDSLPTTILGHNFSAPFFISPCASALYGHPDAELNFVKGAAAGEILYIPSGYATLSIEEIHAAKAKGQVVFQQLYLTQNDTETQSLFDRSKKAGADALVFTVDAPIFGTRQRAARLDVSLSSSTYRYITWDYYAKLKTMTDLPIIVKGIMSVKDAKLAVKHKVPAIVLSNHGGRQLDGAPSALEVAIEIYQKAPEVFEKIEVYADGGVRYGTDVLKLLALGVKAVGLGRPFMYSNVFGEEGVKRAIDLLKREIAVDGANLGLGDIKDIDASYVHWTPNNWSG</sequence>
<dbReference type="PIRSF" id="PIRSF000138">
    <property type="entry name" value="Al-hdrx_acd_dh"/>
    <property type="match status" value="1"/>
</dbReference>
<feature type="binding site" evidence="5">
    <location>
        <position position="67"/>
    </location>
    <ligand>
        <name>glyoxylate</name>
        <dbReference type="ChEBI" id="CHEBI:36655"/>
    </ligand>
</feature>
<evidence type="ECO:0000256" key="3">
    <source>
        <dbReference type="ARBA" id="ARBA00024042"/>
    </source>
</evidence>
<keyword evidence="5" id="KW-0288">FMN</keyword>
<dbReference type="GO" id="GO:0010181">
    <property type="term" value="F:FMN binding"/>
    <property type="evidence" value="ECO:0007669"/>
    <property type="project" value="InterPro"/>
</dbReference>
<feature type="binding site" evidence="5">
    <location>
        <position position="248"/>
    </location>
    <ligand>
        <name>FMN</name>
        <dbReference type="ChEBI" id="CHEBI:58210"/>
    </ligand>
</feature>
<gene>
    <name evidence="8" type="ORF">B0T10DRAFT_528273</name>
</gene>
<dbReference type="OrthoDB" id="1925334at2759"/>
<evidence type="ECO:0000256" key="6">
    <source>
        <dbReference type="SAM" id="SignalP"/>
    </source>
</evidence>
<dbReference type="SUPFAM" id="SSF51395">
    <property type="entry name" value="FMN-linked oxidoreductases"/>
    <property type="match status" value="1"/>
</dbReference>
<feature type="binding site" evidence="5">
    <location>
        <position position="202"/>
    </location>
    <ligand>
        <name>FMN</name>
        <dbReference type="ChEBI" id="CHEBI:58210"/>
    </ligand>
</feature>
<feature type="binding site" evidence="5">
    <location>
        <position position="275"/>
    </location>
    <ligand>
        <name>glyoxylate</name>
        <dbReference type="ChEBI" id="CHEBI:36655"/>
    </ligand>
</feature>
<dbReference type="PANTHER" id="PTHR10578">
    <property type="entry name" value="S -2-HYDROXY-ACID OXIDASE-RELATED"/>
    <property type="match status" value="1"/>
</dbReference>
<proteinExistence type="inferred from homology"/>
<evidence type="ECO:0000313" key="8">
    <source>
        <dbReference type="EMBL" id="KAH6892511.1"/>
    </source>
</evidence>
<dbReference type="EMBL" id="JAGPYM010000007">
    <property type="protein sequence ID" value="KAH6892511.1"/>
    <property type="molecule type" value="Genomic_DNA"/>
</dbReference>
<dbReference type="InterPro" id="IPR013785">
    <property type="entry name" value="Aldolase_TIM"/>
</dbReference>
<feature type="binding site" evidence="5">
    <location>
        <position position="211"/>
    </location>
    <ligand>
        <name>glyoxylate</name>
        <dbReference type="ChEBI" id="CHEBI:36655"/>
    </ligand>
</feature>
<name>A0A9P8W7N7_9HYPO</name>
<dbReference type="InterPro" id="IPR000262">
    <property type="entry name" value="FMN-dep_DH"/>
</dbReference>
<feature type="binding site" evidence="5">
    <location>
        <position position="174"/>
    </location>
    <ligand>
        <name>FMN</name>
        <dbReference type="ChEBI" id="CHEBI:58210"/>
    </ligand>
</feature>